<dbReference type="SUPFAM" id="SSF56204">
    <property type="entry name" value="Hect, E3 ligase catalytic domain"/>
    <property type="match status" value="1"/>
</dbReference>
<dbReference type="GO" id="GO:0016874">
    <property type="term" value="F:ligase activity"/>
    <property type="evidence" value="ECO:0007669"/>
    <property type="project" value="UniProtKB-KW"/>
</dbReference>
<dbReference type="Pfam" id="PF00632">
    <property type="entry name" value="HECT"/>
    <property type="match status" value="1"/>
</dbReference>
<evidence type="ECO:0000256" key="6">
    <source>
        <dbReference type="PROSITE-ProRule" id="PRU00104"/>
    </source>
</evidence>
<name>A0A061RP80_9CHLO</name>
<dbReference type="SUPFAM" id="SSF46934">
    <property type="entry name" value="UBA-like"/>
    <property type="match status" value="1"/>
</dbReference>
<evidence type="ECO:0000256" key="1">
    <source>
        <dbReference type="ARBA" id="ARBA00004496"/>
    </source>
</evidence>
<dbReference type="PRINTS" id="PR00633">
    <property type="entry name" value="RCCNDNSATION"/>
</dbReference>
<feature type="compositionally biased region" description="Low complexity" evidence="8">
    <location>
        <begin position="875"/>
        <end position="890"/>
    </location>
</feature>
<dbReference type="Gene3D" id="2.130.10.30">
    <property type="entry name" value="Regulator of chromosome condensation 1/beta-lactamase-inhibitor protein II"/>
    <property type="match status" value="2"/>
</dbReference>
<organism evidence="11">
    <name type="scientific">Tetraselmis sp. GSL018</name>
    <dbReference type="NCBI Taxonomy" id="582737"/>
    <lineage>
        <taxon>Eukaryota</taxon>
        <taxon>Viridiplantae</taxon>
        <taxon>Chlorophyta</taxon>
        <taxon>core chlorophytes</taxon>
        <taxon>Chlorodendrophyceae</taxon>
        <taxon>Chlorodendrales</taxon>
        <taxon>Chlorodendraceae</taxon>
        <taxon>Tetraselmis</taxon>
    </lineage>
</organism>
<protein>
    <submittedName>
        <fullName evidence="11">Ubiquitin-protein ligase E3 A</fullName>
    </submittedName>
</protein>
<evidence type="ECO:0000256" key="5">
    <source>
        <dbReference type="ARBA" id="ARBA00022786"/>
    </source>
</evidence>
<dbReference type="GO" id="GO:0005737">
    <property type="term" value="C:cytoplasm"/>
    <property type="evidence" value="ECO:0007669"/>
    <property type="project" value="UniProtKB-SubCell"/>
</dbReference>
<proteinExistence type="predicted"/>
<dbReference type="Pfam" id="PF13540">
    <property type="entry name" value="RCC1_2"/>
    <property type="match status" value="2"/>
</dbReference>
<dbReference type="FunFam" id="3.30.2160.10:FF:000004">
    <property type="entry name" value="probable E3 ubiquitin-protein ligase HERC4 isoform X1"/>
    <property type="match status" value="1"/>
</dbReference>
<feature type="compositionally biased region" description="Polar residues" evidence="8">
    <location>
        <begin position="23"/>
        <end position="32"/>
    </location>
</feature>
<dbReference type="PROSITE" id="PS50030">
    <property type="entry name" value="UBA"/>
    <property type="match status" value="1"/>
</dbReference>
<feature type="compositionally biased region" description="Polar residues" evidence="8">
    <location>
        <begin position="408"/>
        <end position="419"/>
    </location>
</feature>
<dbReference type="InterPro" id="IPR000569">
    <property type="entry name" value="HECT_dom"/>
</dbReference>
<sequence>MESIPEYMSCGGGSDDLSRQESTDTSQCSEQLAPTEEPNCLAKTETGASAIKEAGSTGHKQNCSGRAPDMGGAALERRHVALPHRVKPGGYQEVEKDLAVSPSACLLVPGAHAQNAWACGANGDGQLGVGKAGGGERGLRRLSGRVTWAAMSMGRRHAAGLDERGHVFAWGCCDGAENGQSGSGEPRPIGFGLENDERAVGISCGAGHGTLLTETRVYAWGSNAKGQCASDPVGEPQMSFPVEIPLLRGKFVTQVACGEAHTLCVTATSQVYAWGDNRFGQLGTGDTCSSVEPMLVDTLWAIPVKQLAAGNHHSAALTGNGFLFTWGSNSKGQLGLPLEVDAAVMLTNSRKSKSLPGANQKMLDAMLDMGISKSRAELALRETGNSGVEVAAEWLFTNRAEDDAPTDVSVSEPSASLKNTPGAVHQMNPGQSDLQWRDSIGKTPRRVTLQGISFVSCGGAHTVVITSEGRVMAWGDGSKGQLGNGELTHCTEAVSAVLPDGVGKVVAVACGDEHTVFLTSEGHAYACGDNREGQLGLGSDAELCETVTEVQLCLDEGSPGMAIVQVCAAGNSSGFILGDKSQLQQERRITLRERLEDALDGALQQPKSGEHSENSLTSHMQPHVPLFHLLTVVKLVFSSAAAMSAVFGLPAQVGIDVVFLDEVQSKLVGMGSDLVNATLYKSTLYLLDEIYHKLHLMATAERVQVMLAASQSPLLGEPKFAAQLLPRLCTVILSASSRHNSCRQMLHKWWAEFPAGILYHRLVQPLQSYLTSELMKLKKLTNHVMNCIKLLDEVFRANQIGRKLKAEDFHNELISEKLDVLDHYVAWRQSRDVPSMGPNADGPFSFCSYPFLLNCKAKSKLLHTEAKIRMETTVAQARMESSSRRMSSKASQDEERVLPAGKTRLNRDNHDRGRRHHRHGTPGSGGSSPRSSVMRGFLDMVFGGHSDSPGNHTPRTPVPTIASDTTSSSPLGDRVIMRSGGSASSGASTSSEVVRRQVASAIHRNNSFHLNARQSTMNLPVPSRCGVPERHQDHCIVRVRRTHILADALEEIARQRKKDLLKPLRVHFIGEDGIDAGGVRKELFQLLINDLLRPDYGMLNYFEDTRIFWFNPNTLEAEEEFMLVGIIMGLAIYNNVLLDLPLPQALYKKLLKQEVGLRDLEDMQPMLGRSLKQLLQYEGPDSVEDVFCQTFSVDVDVFGEVMSVELKPGGSSIAVTEDNRREFVELYVDYILNESVKVQFDAFSKGFLMVCGGPALNLFHAQELETLVCGEDKLDFNALRKNAKYDGGYNAESQAVVWLWEVLLEFSEHEKHQFLKFFTGSDRAPIGGLGSMRSIIQRDGTDSNKLPTSHTCFNTLLLPEYSSKEKMESRLRLAILNAEGFGLE</sequence>
<comment type="subcellular location">
    <subcellularLocation>
        <location evidence="1">Cytoplasm</location>
    </subcellularLocation>
</comment>
<dbReference type="GO" id="GO:0061630">
    <property type="term" value="F:ubiquitin protein ligase activity"/>
    <property type="evidence" value="ECO:0007669"/>
    <property type="project" value="TreeGrafter"/>
</dbReference>
<accession>A0A061RP80</accession>
<gene>
    <name evidence="11" type="primary">E6AP</name>
    <name evidence="11" type="ORF">TSPGSL018_31008</name>
</gene>
<keyword evidence="2" id="KW-0963">Cytoplasm</keyword>
<dbReference type="EMBL" id="GBEZ01013416">
    <property type="protein sequence ID" value="JAC72569.1"/>
    <property type="molecule type" value="Transcribed_RNA"/>
</dbReference>
<keyword evidence="4" id="KW-0677">Repeat</keyword>
<dbReference type="SUPFAM" id="SSF50985">
    <property type="entry name" value="RCC1/BLIP-II"/>
    <property type="match status" value="1"/>
</dbReference>
<keyword evidence="11" id="KW-0436">Ligase</keyword>
<evidence type="ECO:0000259" key="10">
    <source>
        <dbReference type="PROSITE" id="PS50237"/>
    </source>
</evidence>
<dbReference type="SMART" id="SM00119">
    <property type="entry name" value="HECTc"/>
    <property type="match status" value="1"/>
</dbReference>
<dbReference type="InterPro" id="IPR009091">
    <property type="entry name" value="RCC1/BLIP-II"/>
</dbReference>
<dbReference type="PROSITE" id="PS50237">
    <property type="entry name" value="HECT"/>
    <property type="match status" value="1"/>
</dbReference>
<dbReference type="Gene3D" id="3.30.2410.10">
    <property type="entry name" value="Hect, E3 ligase catalytic domain"/>
    <property type="match status" value="1"/>
</dbReference>
<dbReference type="PANTHER" id="PTHR45622:SF60">
    <property type="entry name" value="UBIQUITIN-PROTEIN LIGASE E3A"/>
    <property type="match status" value="1"/>
</dbReference>
<feature type="repeat" description="RCC1" evidence="7">
    <location>
        <begin position="215"/>
        <end position="268"/>
    </location>
</feature>
<feature type="domain" description="UBA" evidence="9">
    <location>
        <begin position="357"/>
        <end position="398"/>
    </location>
</feature>
<evidence type="ECO:0000256" key="4">
    <source>
        <dbReference type="ARBA" id="ARBA00022737"/>
    </source>
</evidence>
<dbReference type="CDD" id="cd00078">
    <property type="entry name" value="HECTc"/>
    <property type="match status" value="1"/>
</dbReference>
<evidence type="ECO:0000256" key="8">
    <source>
        <dbReference type="SAM" id="MobiDB-lite"/>
    </source>
</evidence>
<dbReference type="InterPro" id="IPR009060">
    <property type="entry name" value="UBA-like_sf"/>
</dbReference>
<dbReference type="FunFam" id="3.30.2410.10:FF:000003">
    <property type="entry name" value="probable E3 ubiquitin-protein ligase HERC4 isoform X1"/>
    <property type="match status" value="1"/>
</dbReference>
<feature type="repeat" description="RCC1" evidence="7">
    <location>
        <begin position="165"/>
        <end position="215"/>
    </location>
</feature>
<evidence type="ECO:0000256" key="7">
    <source>
        <dbReference type="PROSITE-ProRule" id="PRU00235"/>
    </source>
</evidence>
<feature type="region of interest" description="Disordered" evidence="8">
    <location>
        <begin position="1"/>
        <end position="41"/>
    </location>
</feature>
<feature type="domain" description="HECT" evidence="10">
    <location>
        <begin position="1056"/>
        <end position="1384"/>
    </location>
</feature>
<reference evidence="11" key="1">
    <citation type="submission" date="2014-05" db="EMBL/GenBank/DDBJ databases">
        <title>The transcriptome of the halophilic microalga Tetraselmis sp. GSL018 isolated from the Great Salt Lake, Utah.</title>
        <authorList>
            <person name="Jinkerson R.E."/>
            <person name="D'Adamo S."/>
            <person name="Posewitz M.C."/>
        </authorList>
    </citation>
    <scope>NUCLEOTIDE SEQUENCE</scope>
    <source>
        <strain evidence="11">GSL018</strain>
    </source>
</reference>
<evidence type="ECO:0000313" key="11">
    <source>
        <dbReference type="EMBL" id="JAC72569.1"/>
    </source>
</evidence>
<feature type="repeat" description="RCC1" evidence="7">
    <location>
        <begin position="269"/>
        <end position="320"/>
    </location>
</feature>
<dbReference type="Gene3D" id="1.10.8.10">
    <property type="entry name" value="DNA helicase RuvA subunit, C-terminal domain"/>
    <property type="match status" value="1"/>
</dbReference>
<evidence type="ECO:0000256" key="3">
    <source>
        <dbReference type="ARBA" id="ARBA00022679"/>
    </source>
</evidence>
<feature type="region of interest" description="Disordered" evidence="8">
    <location>
        <begin position="403"/>
        <end position="423"/>
    </location>
</feature>
<evidence type="ECO:0000256" key="2">
    <source>
        <dbReference type="ARBA" id="ARBA00022490"/>
    </source>
</evidence>
<feature type="repeat" description="RCC1" evidence="7">
    <location>
        <begin position="469"/>
        <end position="521"/>
    </location>
</feature>
<feature type="region of interest" description="Disordered" evidence="8">
    <location>
        <begin position="875"/>
        <end position="972"/>
    </location>
</feature>
<evidence type="ECO:0000259" key="9">
    <source>
        <dbReference type="PROSITE" id="PS50030"/>
    </source>
</evidence>
<dbReference type="PANTHER" id="PTHR45622">
    <property type="entry name" value="UBIQUITIN-PROTEIN LIGASE E3A-RELATED"/>
    <property type="match status" value="1"/>
</dbReference>
<dbReference type="InterPro" id="IPR035983">
    <property type="entry name" value="Hect_E3_ubiquitin_ligase"/>
</dbReference>
<dbReference type="InterPro" id="IPR051709">
    <property type="entry name" value="Ub-ligase/GTPase-reg"/>
</dbReference>
<dbReference type="PROSITE" id="PS50012">
    <property type="entry name" value="RCC1_3"/>
    <property type="match status" value="4"/>
</dbReference>
<dbReference type="Pfam" id="PF22562">
    <property type="entry name" value="UBA_7"/>
    <property type="match status" value="1"/>
</dbReference>
<dbReference type="Gene3D" id="3.30.2160.10">
    <property type="entry name" value="Hect, E3 ligase catalytic domain"/>
    <property type="match status" value="1"/>
</dbReference>
<dbReference type="SMART" id="SM00165">
    <property type="entry name" value="UBA"/>
    <property type="match status" value="1"/>
</dbReference>
<dbReference type="PROSITE" id="PS00626">
    <property type="entry name" value="RCC1_2"/>
    <property type="match status" value="2"/>
</dbReference>
<feature type="active site" description="Glycyl thioester intermediate" evidence="6">
    <location>
        <position position="1352"/>
    </location>
</feature>
<keyword evidence="3" id="KW-0808">Transferase</keyword>
<dbReference type="InterPro" id="IPR015940">
    <property type="entry name" value="UBA"/>
</dbReference>
<dbReference type="InterPro" id="IPR058923">
    <property type="entry name" value="RCC1-like_dom"/>
</dbReference>
<dbReference type="Pfam" id="PF25390">
    <property type="entry name" value="WD40_RLD"/>
    <property type="match status" value="1"/>
</dbReference>
<dbReference type="InterPro" id="IPR000408">
    <property type="entry name" value="Reg_chr_condens"/>
</dbReference>
<dbReference type="Gene3D" id="3.90.1750.10">
    <property type="entry name" value="Hect, E3 ligase catalytic domains"/>
    <property type="match status" value="1"/>
</dbReference>
<keyword evidence="5 6" id="KW-0833">Ubl conjugation pathway</keyword>